<proteinExistence type="predicted"/>
<organism evidence="1">
    <name type="scientific">Rhizophora mucronata</name>
    <name type="common">Asiatic mangrove</name>
    <dbReference type="NCBI Taxonomy" id="61149"/>
    <lineage>
        <taxon>Eukaryota</taxon>
        <taxon>Viridiplantae</taxon>
        <taxon>Streptophyta</taxon>
        <taxon>Embryophyta</taxon>
        <taxon>Tracheophyta</taxon>
        <taxon>Spermatophyta</taxon>
        <taxon>Magnoliopsida</taxon>
        <taxon>eudicotyledons</taxon>
        <taxon>Gunneridae</taxon>
        <taxon>Pentapetalae</taxon>
        <taxon>rosids</taxon>
        <taxon>fabids</taxon>
        <taxon>Malpighiales</taxon>
        <taxon>Rhizophoraceae</taxon>
        <taxon>Rhizophora</taxon>
    </lineage>
</organism>
<dbReference type="EMBL" id="GGEC01025862">
    <property type="protein sequence ID" value="MBX06346.1"/>
    <property type="molecule type" value="Transcribed_RNA"/>
</dbReference>
<accession>A0A2P2KKV8</accession>
<name>A0A2P2KKV8_RHIMU</name>
<protein>
    <submittedName>
        <fullName evidence="1">Glycerol uptake protein</fullName>
    </submittedName>
</protein>
<dbReference type="AlphaFoldDB" id="A0A2P2KKV8"/>
<evidence type="ECO:0000313" key="1">
    <source>
        <dbReference type="EMBL" id="MBX06346.1"/>
    </source>
</evidence>
<sequence length="65" mass="7716">MEKFPWKFTCSYFGFRTFCLGGQCIKGPFWFKSQGDVHCLAFHFFGLPFVSSWSLHYLYPVHCFC</sequence>
<reference evidence="1" key="1">
    <citation type="submission" date="2018-02" db="EMBL/GenBank/DDBJ databases">
        <title>Rhizophora mucronata_Transcriptome.</title>
        <authorList>
            <person name="Meera S.P."/>
            <person name="Sreeshan A."/>
            <person name="Augustine A."/>
        </authorList>
    </citation>
    <scope>NUCLEOTIDE SEQUENCE</scope>
    <source>
        <tissue evidence="1">Leaf</tissue>
    </source>
</reference>